<dbReference type="EMBL" id="JAVLVT010000007">
    <property type="protein sequence ID" value="MDS1271719.1"/>
    <property type="molecule type" value="Genomic_DNA"/>
</dbReference>
<keyword evidence="3" id="KW-1185">Reference proteome</keyword>
<evidence type="ECO:0000313" key="2">
    <source>
        <dbReference type="EMBL" id="MDS1271719.1"/>
    </source>
</evidence>
<dbReference type="SMART" id="SM00860">
    <property type="entry name" value="SMI1_KNR4"/>
    <property type="match status" value="1"/>
</dbReference>
<reference evidence="3" key="1">
    <citation type="submission" date="2023-07" db="EMBL/GenBank/DDBJ databases">
        <title>Novel species in the genus Lipingzhangella isolated from Sambhar Salt Lake.</title>
        <authorList>
            <person name="Jiya N."/>
            <person name="Kajale S."/>
            <person name="Sharma A."/>
        </authorList>
    </citation>
    <scope>NUCLEOTIDE SEQUENCE [LARGE SCALE GENOMIC DNA]</scope>
    <source>
        <strain evidence="3">LS1_29</strain>
    </source>
</reference>
<accession>A0ABU2HA35</accession>
<dbReference type="Gene3D" id="3.40.1580.10">
    <property type="entry name" value="SMI1/KNR4-like"/>
    <property type="match status" value="1"/>
</dbReference>
<proteinExistence type="predicted"/>
<organism evidence="2 3">
    <name type="scientific">Lipingzhangella rawalii</name>
    <dbReference type="NCBI Taxonomy" id="2055835"/>
    <lineage>
        <taxon>Bacteria</taxon>
        <taxon>Bacillati</taxon>
        <taxon>Actinomycetota</taxon>
        <taxon>Actinomycetes</taxon>
        <taxon>Streptosporangiales</taxon>
        <taxon>Nocardiopsidaceae</taxon>
        <taxon>Lipingzhangella</taxon>
    </lineage>
</organism>
<dbReference type="InterPro" id="IPR037883">
    <property type="entry name" value="Knr4/Smi1-like_sf"/>
</dbReference>
<gene>
    <name evidence="2" type="ORF">RIF23_15595</name>
</gene>
<dbReference type="InterPro" id="IPR018958">
    <property type="entry name" value="Knr4/Smi1-like_dom"/>
</dbReference>
<feature type="domain" description="Knr4/Smi1-like" evidence="1">
    <location>
        <begin position="18"/>
        <end position="129"/>
    </location>
</feature>
<dbReference type="SUPFAM" id="SSF160631">
    <property type="entry name" value="SMI1/KNR4-like"/>
    <property type="match status" value="1"/>
</dbReference>
<comment type="caution">
    <text evidence="2">The sequence shown here is derived from an EMBL/GenBank/DDBJ whole genome shotgun (WGS) entry which is preliminary data.</text>
</comment>
<dbReference type="Pfam" id="PF09346">
    <property type="entry name" value="SMI1_KNR4"/>
    <property type="match status" value="1"/>
</dbReference>
<sequence>MWRELIGELYPEAEFAEPADASAVASVEHKLGLPVPHALSSLLLEVNGVRNDYGDDVVWPVERIVEDNLAMRNEPDYAQLYAPFDLLLFFGDSDMGAQFAYVHTDYGPGIVYWDHDTDQRRLVAAFLRDYLVQCLTEGNSWYR</sequence>
<dbReference type="Proteomes" id="UP001250214">
    <property type="component" value="Unassembled WGS sequence"/>
</dbReference>
<evidence type="ECO:0000313" key="3">
    <source>
        <dbReference type="Proteomes" id="UP001250214"/>
    </source>
</evidence>
<evidence type="ECO:0000259" key="1">
    <source>
        <dbReference type="SMART" id="SM00860"/>
    </source>
</evidence>
<dbReference type="RefSeq" id="WP_310913282.1">
    <property type="nucleotide sequence ID" value="NZ_JAVLVT010000007.1"/>
</dbReference>
<protein>
    <submittedName>
        <fullName evidence="2">SMI1/KNR4 family protein</fullName>
    </submittedName>
</protein>
<name>A0ABU2HA35_9ACTN</name>